<dbReference type="EnsemblPlants" id="MELO3C028798.2.1">
    <property type="protein sequence ID" value="MELO3C028798.2.1"/>
    <property type="gene ID" value="MELO3C028798.2"/>
</dbReference>
<evidence type="ECO:0000256" key="1">
    <source>
        <dbReference type="SAM" id="MobiDB-lite"/>
    </source>
</evidence>
<feature type="compositionally biased region" description="Basic residues" evidence="1">
    <location>
        <begin position="7"/>
        <end position="20"/>
    </location>
</feature>
<organism evidence="2">
    <name type="scientific">Cucumis melo</name>
    <name type="common">Muskmelon</name>
    <dbReference type="NCBI Taxonomy" id="3656"/>
    <lineage>
        <taxon>Eukaryota</taxon>
        <taxon>Viridiplantae</taxon>
        <taxon>Streptophyta</taxon>
        <taxon>Embryophyta</taxon>
        <taxon>Tracheophyta</taxon>
        <taxon>Spermatophyta</taxon>
        <taxon>Magnoliopsida</taxon>
        <taxon>eudicotyledons</taxon>
        <taxon>Gunneridae</taxon>
        <taxon>Pentapetalae</taxon>
        <taxon>rosids</taxon>
        <taxon>fabids</taxon>
        <taxon>Cucurbitales</taxon>
        <taxon>Cucurbitaceae</taxon>
        <taxon>Benincaseae</taxon>
        <taxon>Cucumis</taxon>
    </lineage>
</organism>
<dbReference type="Gramene" id="MELO3C028798.2.1">
    <property type="protein sequence ID" value="MELO3C028798.2.1"/>
    <property type="gene ID" value="MELO3C028798.2"/>
</dbReference>
<proteinExistence type="predicted"/>
<dbReference type="AlphaFoldDB" id="A0A9I9E4W7"/>
<protein>
    <submittedName>
        <fullName evidence="2">Uncharacterized protein</fullName>
    </submittedName>
</protein>
<dbReference type="PANTHER" id="PTHR38530">
    <property type="entry name" value="OS06G0468300 PROTEIN"/>
    <property type="match status" value="1"/>
</dbReference>
<sequence length="684" mass="75571">MESAVKIVKKEHKTFVRRRLPPTPPPPPSLSSSSSAPLNPTLIPNPSLPCPQKKTRDLPNFSECHSCGFRIDTVDGRSRLNSLYSEWRIVLLCKKCFSLVESSQVCSYCFADSTGDSFICCECNRRVHRECFSQYSRVAPWSYSSSGSVFSVCIDCWVPKPIVTARAVLRSRKIRRKNVNVSDLRSSKVSTSGNCKSLSALVKDANCLVEKKVDAAVRAREHALKKAAVARRASALASDALNLVAQRDESAAKESGDSAEDAELAIQLHRAMNSSPRFSKNLCSTNSNYMDFDNTRVDDGETSAGALFSGEFDFFKAPPVLVNNNICNSPDNTASEPSVTAKDHVSPLENNHLEFLGKDLMRVKGNGCPVKCDSESVNVELTPEKEMKSSSIKLTNAGCNYDSLCSESQLSPTQDKYDLPRDERCIAKPYHYFFKYRRRDTTKRYLLKYSKRNSKLKRMPDCNPKIRVDGMCVGVPSSSAAIVISSTENFPVISNASFGCCAVPLQASGLGVNAVQEISNKGGRGVYPPSTVSWEGSLSVACQDVEYFFGSLGQLEYRMFRLPRDGEGSSDVPSLVREYIFLWASILPMRLVLSFKSIVVCLLHPFSYTTNLVATRFSCHLLPFAATQRCCTRMPNTDTAAHIHAVQIYEFADQSVCIHVVLLLNSPPPDCFALLHLCGCRALI</sequence>
<name>A0A9I9E4W7_CUCME</name>
<evidence type="ECO:0000313" key="2">
    <source>
        <dbReference type="EnsemblPlants" id="MELO3C028798.2.1"/>
    </source>
</evidence>
<accession>A0A9I9E4W7</accession>
<feature type="region of interest" description="Disordered" evidence="1">
    <location>
        <begin position="1"/>
        <end position="38"/>
    </location>
</feature>
<reference evidence="2" key="1">
    <citation type="submission" date="2023-03" db="UniProtKB">
        <authorList>
            <consortium name="EnsemblPlants"/>
        </authorList>
    </citation>
    <scope>IDENTIFICATION</scope>
</reference>